<dbReference type="Proteomes" id="UP001180020">
    <property type="component" value="Unassembled WGS sequence"/>
</dbReference>
<reference evidence="1" key="2">
    <citation type="submission" date="2023-06" db="EMBL/GenBank/DDBJ databases">
        <authorList>
            <person name="Ma L."/>
            <person name="Liu K.-W."/>
            <person name="Li Z."/>
            <person name="Hsiao Y.-Y."/>
            <person name="Qi Y."/>
            <person name="Fu T."/>
            <person name="Tang G."/>
            <person name="Zhang D."/>
            <person name="Sun W.-H."/>
            <person name="Liu D.-K."/>
            <person name="Li Y."/>
            <person name="Chen G.-Z."/>
            <person name="Liu X.-D."/>
            <person name="Liao X.-Y."/>
            <person name="Jiang Y.-T."/>
            <person name="Yu X."/>
            <person name="Hao Y."/>
            <person name="Huang J."/>
            <person name="Zhao X.-W."/>
            <person name="Ke S."/>
            <person name="Chen Y.-Y."/>
            <person name="Wu W.-L."/>
            <person name="Hsu J.-L."/>
            <person name="Lin Y.-F."/>
            <person name="Huang M.-D."/>
            <person name="Li C.-Y."/>
            <person name="Huang L."/>
            <person name="Wang Z.-W."/>
            <person name="Zhao X."/>
            <person name="Zhong W.-Y."/>
            <person name="Peng D.-H."/>
            <person name="Ahmad S."/>
            <person name="Lan S."/>
            <person name="Zhang J.-S."/>
            <person name="Tsai W.-C."/>
            <person name="Van De Peer Y."/>
            <person name="Liu Z.-J."/>
        </authorList>
    </citation>
    <scope>NUCLEOTIDE SEQUENCE</scope>
    <source>
        <strain evidence="1">CP</strain>
        <tissue evidence="1">Leaves</tissue>
    </source>
</reference>
<evidence type="ECO:0000313" key="1">
    <source>
        <dbReference type="EMBL" id="KAK1310418.1"/>
    </source>
</evidence>
<dbReference type="AlphaFoldDB" id="A0AAV9EDI5"/>
<protein>
    <submittedName>
        <fullName evidence="1">Uncharacterized protein</fullName>
    </submittedName>
</protein>
<reference evidence="1" key="1">
    <citation type="journal article" date="2023" name="Nat. Commun.">
        <title>Diploid and tetraploid genomes of Acorus and the evolution of monocots.</title>
        <authorList>
            <person name="Ma L."/>
            <person name="Liu K.W."/>
            <person name="Li Z."/>
            <person name="Hsiao Y.Y."/>
            <person name="Qi Y."/>
            <person name="Fu T."/>
            <person name="Tang G.D."/>
            <person name="Zhang D."/>
            <person name="Sun W.H."/>
            <person name="Liu D.K."/>
            <person name="Li Y."/>
            <person name="Chen G.Z."/>
            <person name="Liu X.D."/>
            <person name="Liao X.Y."/>
            <person name="Jiang Y.T."/>
            <person name="Yu X."/>
            <person name="Hao Y."/>
            <person name="Huang J."/>
            <person name="Zhao X.W."/>
            <person name="Ke S."/>
            <person name="Chen Y.Y."/>
            <person name="Wu W.L."/>
            <person name="Hsu J.L."/>
            <person name="Lin Y.F."/>
            <person name="Huang M.D."/>
            <person name="Li C.Y."/>
            <person name="Huang L."/>
            <person name="Wang Z.W."/>
            <person name="Zhao X."/>
            <person name="Zhong W.Y."/>
            <person name="Peng D.H."/>
            <person name="Ahmad S."/>
            <person name="Lan S."/>
            <person name="Zhang J.S."/>
            <person name="Tsai W.C."/>
            <person name="Van de Peer Y."/>
            <person name="Liu Z.J."/>
        </authorList>
    </citation>
    <scope>NUCLEOTIDE SEQUENCE</scope>
    <source>
        <strain evidence="1">CP</strain>
    </source>
</reference>
<sequence length="62" mass="7723">MISPFPLEFVEFWDTHFSRKMWRSWSLHESRFDKKREYLGDGGEIYILELMELVGWRLRIQE</sequence>
<dbReference type="EMBL" id="JAUJYO010000008">
    <property type="protein sequence ID" value="KAK1310418.1"/>
    <property type="molecule type" value="Genomic_DNA"/>
</dbReference>
<gene>
    <name evidence="1" type="ORF">QJS10_CPA08g00547</name>
</gene>
<organism evidence="1 2">
    <name type="scientific">Acorus calamus</name>
    <name type="common">Sweet flag</name>
    <dbReference type="NCBI Taxonomy" id="4465"/>
    <lineage>
        <taxon>Eukaryota</taxon>
        <taxon>Viridiplantae</taxon>
        <taxon>Streptophyta</taxon>
        <taxon>Embryophyta</taxon>
        <taxon>Tracheophyta</taxon>
        <taxon>Spermatophyta</taxon>
        <taxon>Magnoliopsida</taxon>
        <taxon>Liliopsida</taxon>
        <taxon>Acoraceae</taxon>
        <taxon>Acorus</taxon>
    </lineage>
</organism>
<evidence type="ECO:0000313" key="2">
    <source>
        <dbReference type="Proteomes" id="UP001180020"/>
    </source>
</evidence>
<proteinExistence type="predicted"/>
<keyword evidence="2" id="KW-1185">Reference proteome</keyword>
<accession>A0AAV9EDI5</accession>
<name>A0AAV9EDI5_ACOCL</name>
<comment type="caution">
    <text evidence="1">The sequence shown here is derived from an EMBL/GenBank/DDBJ whole genome shotgun (WGS) entry which is preliminary data.</text>
</comment>